<dbReference type="EMBL" id="MU863972">
    <property type="protein sequence ID" value="KAK4197007.1"/>
    <property type="molecule type" value="Genomic_DNA"/>
</dbReference>
<feature type="region of interest" description="Disordered" evidence="1">
    <location>
        <begin position="1182"/>
        <end position="1212"/>
    </location>
</feature>
<feature type="compositionally biased region" description="Low complexity" evidence="1">
    <location>
        <begin position="720"/>
        <end position="744"/>
    </location>
</feature>
<comment type="caution">
    <text evidence="2">The sequence shown here is derived from an EMBL/GenBank/DDBJ whole genome shotgun (WGS) entry which is preliminary data.</text>
</comment>
<reference evidence="2" key="2">
    <citation type="submission" date="2023-05" db="EMBL/GenBank/DDBJ databases">
        <authorList>
            <consortium name="Lawrence Berkeley National Laboratory"/>
            <person name="Steindorff A."/>
            <person name="Hensen N."/>
            <person name="Bonometti L."/>
            <person name="Westerberg I."/>
            <person name="Brannstrom I.O."/>
            <person name="Guillou S."/>
            <person name="Cros-Aarteil S."/>
            <person name="Calhoun S."/>
            <person name="Haridas S."/>
            <person name="Kuo A."/>
            <person name="Mondo S."/>
            <person name="Pangilinan J."/>
            <person name="Riley R."/>
            <person name="Labutti K."/>
            <person name="Andreopoulos B."/>
            <person name="Lipzen A."/>
            <person name="Chen C."/>
            <person name="Yanf M."/>
            <person name="Daum C."/>
            <person name="Ng V."/>
            <person name="Clum A."/>
            <person name="Ohm R."/>
            <person name="Martin F."/>
            <person name="Silar P."/>
            <person name="Natvig D."/>
            <person name="Lalanne C."/>
            <person name="Gautier V."/>
            <person name="Ament-Velasquez S.L."/>
            <person name="Kruys A."/>
            <person name="Hutchinson M.I."/>
            <person name="Powell A.J."/>
            <person name="Barry K."/>
            <person name="Miller A.N."/>
            <person name="Grigoriev I.V."/>
            <person name="Debuchy R."/>
            <person name="Gladieux P."/>
            <person name="Thoren M.H."/>
            <person name="Johannesson H."/>
        </authorList>
    </citation>
    <scope>NUCLEOTIDE SEQUENCE</scope>
    <source>
        <strain evidence="2">CBS 315.58</strain>
    </source>
</reference>
<gene>
    <name evidence="2" type="ORF">QBC40DRAFT_351354</name>
</gene>
<feature type="compositionally biased region" description="Basic and acidic residues" evidence="1">
    <location>
        <begin position="636"/>
        <end position="645"/>
    </location>
</feature>
<feature type="compositionally biased region" description="Polar residues" evidence="1">
    <location>
        <begin position="1353"/>
        <end position="1367"/>
    </location>
</feature>
<name>A0AAN6XFU2_9PEZI</name>
<feature type="compositionally biased region" description="Acidic residues" evidence="1">
    <location>
        <begin position="646"/>
        <end position="658"/>
    </location>
</feature>
<feature type="compositionally biased region" description="Basic and acidic residues" evidence="1">
    <location>
        <begin position="659"/>
        <end position="682"/>
    </location>
</feature>
<feature type="region of interest" description="Disordered" evidence="1">
    <location>
        <begin position="579"/>
        <end position="620"/>
    </location>
</feature>
<feature type="region of interest" description="Disordered" evidence="1">
    <location>
        <begin position="956"/>
        <end position="991"/>
    </location>
</feature>
<feature type="compositionally biased region" description="Low complexity" evidence="1">
    <location>
        <begin position="421"/>
        <end position="431"/>
    </location>
</feature>
<accession>A0AAN6XFU2</accession>
<protein>
    <submittedName>
        <fullName evidence="2">Uncharacterized protein</fullName>
    </submittedName>
</protein>
<feature type="compositionally biased region" description="Basic and acidic residues" evidence="1">
    <location>
        <begin position="1187"/>
        <end position="1212"/>
    </location>
</feature>
<feature type="region of interest" description="Disordered" evidence="1">
    <location>
        <begin position="636"/>
        <end position="932"/>
    </location>
</feature>
<feature type="region of interest" description="Disordered" evidence="1">
    <location>
        <begin position="1066"/>
        <end position="1133"/>
    </location>
</feature>
<feature type="compositionally biased region" description="Low complexity" evidence="1">
    <location>
        <begin position="522"/>
        <end position="535"/>
    </location>
</feature>
<evidence type="ECO:0000256" key="1">
    <source>
        <dbReference type="SAM" id="MobiDB-lite"/>
    </source>
</evidence>
<feature type="compositionally biased region" description="Basic and acidic residues" evidence="1">
    <location>
        <begin position="751"/>
        <end position="764"/>
    </location>
</feature>
<feature type="compositionally biased region" description="Acidic residues" evidence="1">
    <location>
        <begin position="411"/>
        <end position="420"/>
    </location>
</feature>
<keyword evidence="3" id="KW-1185">Reference proteome</keyword>
<organism evidence="2 3">
    <name type="scientific">Triangularia verruculosa</name>
    <dbReference type="NCBI Taxonomy" id="2587418"/>
    <lineage>
        <taxon>Eukaryota</taxon>
        <taxon>Fungi</taxon>
        <taxon>Dikarya</taxon>
        <taxon>Ascomycota</taxon>
        <taxon>Pezizomycotina</taxon>
        <taxon>Sordariomycetes</taxon>
        <taxon>Sordariomycetidae</taxon>
        <taxon>Sordariales</taxon>
        <taxon>Podosporaceae</taxon>
        <taxon>Triangularia</taxon>
    </lineage>
</organism>
<evidence type="ECO:0000313" key="3">
    <source>
        <dbReference type="Proteomes" id="UP001303160"/>
    </source>
</evidence>
<feature type="region of interest" description="Disordered" evidence="1">
    <location>
        <begin position="390"/>
        <end position="441"/>
    </location>
</feature>
<feature type="region of interest" description="Disordered" evidence="1">
    <location>
        <begin position="1330"/>
        <end position="1385"/>
    </location>
</feature>
<dbReference type="Proteomes" id="UP001303160">
    <property type="component" value="Unassembled WGS sequence"/>
</dbReference>
<feature type="compositionally biased region" description="Pro residues" evidence="1">
    <location>
        <begin position="602"/>
        <end position="611"/>
    </location>
</feature>
<evidence type="ECO:0000313" key="2">
    <source>
        <dbReference type="EMBL" id="KAK4197007.1"/>
    </source>
</evidence>
<sequence length="1385" mass="155225">MQSHGQEAYWAPILRDPVRATYERLSTQRQEPWMNFECFSTAEWGHAFPHVKQYIDLCRGHDILPPDLPEYPILVFGPTKTIQDISNIGSDALEQECTRFTHDFDVPDLRVAATRRLKWFRLVIRFVVQHFEPLPDGECPEFSRLWPSDMFNTGDPIADEEAGDLVTILGTGRDSQVTLDILEEFSQSTHPGLVAFKLCCAVIIKCHQIRSLPQIQPGTAQFMEHLAKMASATSAESLEFPPQPSHNFTAAFVPHAWGVRANHVNLHPSAMMIALNLFQFDRLREVGPTADVKGWKHPMYDPILTGLRNDLVRFFLSTGRKAMVREIMRVSWRVDGWFEHYDNQDRPMPGRDALRQDTLRLVLMNKVTVDEPVKPLSLLLKGVPIPLPPPLVPLDDEESFHSEDGSVDTCAGEESDEPETAADPSATPAADVQPESDHLTSTKLQNELPTNLQSQHDDKQQEEPPLPPLDVHPFVETEVQEYPPLPNSPPIMQPAHHLQLIALDEARSEPSVDSPANPIRLPPISSFPDPFSDAPSAPPQPSTEIPVYETLANVPSSQDSREVLNDLLAIAAPKIATANLAGEGPSEPRPLPPIPAEQAQLTPPPPLPPTQNPAVAADVETIREVAKKSLRFAERIRAQQEKSDETESEEEESEEEKIDDSPEARKRAKTELVKARMEELRRTQKKKAQQKAKKQKQKAKQRAKKLAALAGPADMEEAGPSSSQPPLSPPRLQAESESLQELEAPVTLSEPEEKGGEQAEEKPSELGGENDFAETAEAAPPPEPEGEEDEDDRGKWQVVPSGKTVTNWEARRQRKRAQREKEEEEKRQEEERRRKQREENELRAKEKMAKRLADKQRRWDEERHQREEQELLRLQQEAEELERAKKESLSQAEEDERRKVQEAAESRRAEAARQKTEAARKEKERAEAPLETWRATPVSAQFAAPAPSVLVAESVGPSVLPVPGSSSLPLSSTGPLPASSASPVPVPASAASPPRAAAAVSQRLPAVSVASTPNRPVSLQFEDVTPEDFARTGEALAFSSRRPVISIPEPSEDATLPVKLVPLAVDVPASPSPSPVTDDDPFVTPTRKSPGDNEVGSIEEAAVAQGRSAERQALDAPSHQVEDGKQHQQPSAKFPTVDLQDLTVGCRELVALQREQAVWIRELRLQQQEEFRRQQEDIQRQQQDIRQQQEDMRQERKELRQQQEALRKGQQELDRRTNVLNVRQATIYKQETNTEQKLRARELALDTRAEEYSRREAEVLRREQAANQRDAGIVHRLRDVGLREEQVCRRELEVWERKQSQYASSAYHTSFTEHTSSVENASSAGIIHSPETESEAVGNQGVPKTTDPETRYNRNFQGTGRSRSSEPVSRRTAANVRQAQRRSGP</sequence>
<feature type="region of interest" description="Disordered" evidence="1">
    <location>
        <begin position="480"/>
        <end position="544"/>
    </location>
</feature>
<feature type="compositionally biased region" description="Basic and acidic residues" evidence="1">
    <location>
        <begin position="895"/>
        <end position="928"/>
    </location>
</feature>
<feature type="compositionally biased region" description="Basic residues" evidence="1">
    <location>
        <begin position="683"/>
        <end position="705"/>
    </location>
</feature>
<feature type="region of interest" description="Disordered" evidence="1">
    <location>
        <begin position="452"/>
        <end position="471"/>
    </location>
</feature>
<feature type="compositionally biased region" description="Basic and acidic residues" evidence="1">
    <location>
        <begin position="819"/>
        <end position="871"/>
    </location>
</feature>
<feature type="compositionally biased region" description="Pro residues" evidence="1">
    <location>
        <begin position="483"/>
        <end position="492"/>
    </location>
</feature>
<reference evidence="2" key="1">
    <citation type="journal article" date="2023" name="Mol. Phylogenet. Evol.">
        <title>Genome-scale phylogeny and comparative genomics of the fungal order Sordariales.</title>
        <authorList>
            <person name="Hensen N."/>
            <person name="Bonometti L."/>
            <person name="Westerberg I."/>
            <person name="Brannstrom I.O."/>
            <person name="Guillou S."/>
            <person name="Cros-Aarteil S."/>
            <person name="Calhoun S."/>
            <person name="Haridas S."/>
            <person name="Kuo A."/>
            <person name="Mondo S."/>
            <person name="Pangilinan J."/>
            <person name="Riley R."/>
            <person name="LaButti K."/>
            <person name="Andreopoulos B."/>
            <person name="Lipzen A."/>
            <person name="Chen C."/>
            <person name="Yan M."/>
            <person name="Daum C."/>
            <person name="Ng V."/>
            <person name="Clum A."/>
            <person name="Steindorff A."/>
            <person name="Ohm R.A."/>
            <person name="Martin F."/>
            <person name="Silar P."/>
            <person name="Natvig D.O."/>
            <person name="Lalanne C."/>
            <person name="Gautier V."/>
            <person name="Ament-Velasquez S.L."/>
            <person name="Kruys A."/>
            <person name="Hutchinson M.I."/>
            <person name="Powell A.J."/>
            <person name="Barry K."/>
            <person name="Miller A.N."/>
            <person name="Grigoriev I.V."/>
            <person name="Debuchy R."/>
            <person name="Gladieux P."/>
            <person name="Hiltunen Thoren M."/>
            <person name="Johannesson H."/>
        </authorList>
    </citation>
    <scope>NUCLEOTIDE SEQUENCE</scope>
    <source>
        <strain evidence="2">CBS 315.58</strain>
    </source>
</reference>
<proteinExistence type="predicted"/>